<dbReference type="EMBL" id="GG745345">
    <property type="protein sequence ID" value="KNE64714.1"/>
    <property type="molecule type" value="Genomic_DNA"/>
</dbReference>
<evidence type="ECO:0000313" key="2">
    <source>
        <dbReference type="EMBL" id="KNE64714.1"/>
    </source>
</evidence>
<dbReference type="Proteomes" id="UP000054350">
    <property type="component" value="Unassembled WGS sequence"/>
</dbReference>
<dbReference type="InterPro" id="IPR007877">
    <property type="entry name" value="DUF707"/>
</dbReference>
<reference evidence="2 3" key="1">
    <citation type="submission" date="2009-11" db="EMBL/GenBank/DDBJ databases">
        <title>Annotation of Allomyces macrogynus ATCC 38327.</title>
        <authorList>
            <consortium name="The Broad Institute Genome Sequencing Platform"/>
            <person name="Russ C."/>
            <person name="Cuomo C."/>
            <person name="Burger G."/>
            <person name="Gray M.W."/>
            <person name="Holland P.W.H."/>
            <person name="King N."/>
            <person name="Lang F.B.F."/>
            <person name="Roger A.J."/>
            <person name="Ruiz-Trillo I."/>
            <person name="Young S.K."/>
            <person name="Zeng Q."/>
            <person name="Gargeya S."/>
            <person name="Fitzgerald M."/>
            <person name="Haas B."/>
            <person name="Abouelleil A."/>
            <person name="Alvarado L."/>
            <person name="Arachchi H.M."/>
            <person name="Berlin A."/>
            <person name="Chapman S.B."/>
            <person name="Gearin G."/>
            <person name="Goldberg J."/>
            <person name="Griggs A."/>
            <person name="Gujja S."/>
            <person name="Hansen M."/>
            <person name="Heiman D."/>
            <person name="Howarth C."/>
            <person name="Larimer J."/>
            <person name="Lui A."/>
            <person name="MacDonald P.J.P."/>
            <person name="McCowen C."/>
            <person name="Montmayeur A."/>
            <person name="Murphy C."/>
            <person name="Neiman D."/>
            <person name="Pearson M."/>
            <person name="Priest M."/>
            <person name="Roberts A."/>
            <person name="Saif S."/>
            <person name="Shea T."/>
            <person name="Sisk P."/>
            <person name="Stolte C."/>
            <person name="Sykes S."/>
            <person name="Wortman J."/>
            <person name="Nusbaum C."/>
            <person name="Birren B."/>
        </authorList>
    </citation>
    <scope>NUCLEOTIDE SEQUENCE [LARGE SCALE GENOMIC DNA]</scope>
    <source>
        <strain evidence="2 3">ATCC 38327</strain>
    </source>
</reference>
<protein>
    <submittedName>
        <fullName evidence="2">Uncharacterized protein</fullName>
    </submittedName>
</protein>
<dbReference type="OrthoDB" id="5553312at2759"/>
<keyword evidence="3" id="KW-1185">Reference proteome</keyword>
<organism evidence="2 3">
    <name type="scientific">Allomyces macrogynus (strain ATCC 38327)</name>
    <name type="common">Allomyces javanicus var. macrogynus</name>
    <dbReference type="NCBI Taxonomy" id="578462"/>
    <lineage>
        <taxon>Eukaryota</taxon>
        <taxon>Fungi</taxon>
        <taxon>Fungi incertae sedis</taxon>
        <taxon>Blastocladiomycota</taxon>
        <taxon>Blastocladiomycetes</taxon>
        <taxon>Blastocladiales</taxon>
        <taxon>Blastocladiaceae</taxon>
        <taxon>Allomyces</taxon>
    </lineage>
</organism>
<dbReference type="PANTHER" id="PTHR31210">
    <property type="entry name" value="OS06G0731900 PROTEIN"/>
    <property type="match status" value="1"/>
</dbReference>
<sequence length="605" mass="66462">MTLSSASPSGSARALPLRDRQVLSSVFYAPSKHGRALASIKDVLGRPTMRVLVRHRRALALTFLALVLIASVMMRSSPEDHGKVAIVDEAVVSRLAAQGIGPNSGRTPAAVREELRSIQEATRQRAAGVIPGSRLAASGKFGAAAVADRERVHEPVVAADDGVSSSKKGARAGVGDREHAGHKVAMAHEHDDGDTIAHAQPHVAPVKAPTIPEARVAAPVAKPKSKRPRRASRRTEPTTRTTSSNTAEDRDTIPLLAALAHENGNLRMLEAGAAAPRAPPVLRHSGLLAIPVGSKSRAAVSPLLDLFRKEGFHCILFHYERADVDDMAEWDAEVPRYRECVAVRVPGQTKFWFAKRYLTPAAVAAYDYLFLWDDDLAVPNADWSPTQFLTILRRHHIHVAQPALASGLRDNPQHDVVRFHDDLVARRPGRFTNFVEVMFPVFSRAAWANRIWATIPYDGHSFWGTDNLWYPLCASAGYCRFAVIDAMPVHHMDARRLVQDVSANIRELQNYIAHVHQLCTPAALRAADARARTVFQAMCAYISSFELGLSFTSFRTIAYPHDTPAEHCPELPAWKEVKNAPWWGHDVVPPFVDPQTALGVRDEVE</sequence>
<gene>
    <name evidence="2" type="ORF">AMAG_10065</name>
</gene>
<evidence type="ECO:0000256" key="1">
    <source>
        <dbReference type="SAM" id="MobiDB-lite"/>
    </source>
</evidence>
<evidence type="ECO:0000313" key="3">
    <source>
        <dbReference type="Proteomes" id="UP000054350"/>
    </source>
</evidence>
<name>A0A0L0SQR3_ALLM3</name>
<feature type="region of interest" description="Disordered" evidence="1">
    <location>
        <begin position="216"/>
        <end position="249"/>
    </location>
</feature>
<dbReference type="eggNOG" id="ENOG502QQAA">
    <property type="taxonomic scope" value="Eukaryota"/>
</dbReference>
<dbReference type="AlphaFoldDB" id="A0A0L0SQR3"/>
<proteinExistence type="predicted"/>
<feature type="compositionally biased region" description="Basic residues" evidence="1">
    <location>
        <begin position="223"/>
        <end position="232"/>
    </location>
</feature>
<accession>A0A0L0SQR3</accession>
<dbReference type="VEuPathDB" id="FungiDB:AMAG_10065"/>
<dbReference type="Pfam" id="PF05212">
    <property type="entry name" value="DUF707"/>
    <property type="match status" value="1"/>
</dbReference>
<dbReference type="PANTHER" id="PTHR31210:SF43">
    <property type="entry name" value="STORAGE PROTEIN-RELATED"/>
    <property type="match status" value="1"/>
</dbReference>
<reference evidence="3" key="2">
    <citation type="submission" date="2009-11" db="EMBL/GenBank/DDBJ databases">
        <title>The Genome Sequence of Allomyces macrogynus strain ATCC 38327.</title>
        <authorList>
            <consortium name="The Broad Institute Genome Sequencing Platform"/>
            <person name="Russ C."/>
            <person name="Cuomo C."/>
            <person name="Shea T."/>
            <person name="Young S.K."/>
            <person name="Zeng Q."/>
            <person name="Koehrsen M."/>
            <person name="Haas B."/>
            <person name="Borodovsky M."/>
            <person name="Guigo R."/>
            <person name="Alvarado L."/>
            <person name="Berlin A."/>
            <person name="Borenstein D."/>
            <person name="Chen Z."/>
            <person name="Engels R."/>
            <person name="Freedman E."/>
            <person name="Gellesch M."/>
            <person name="Goldberg J."/>
            <person name="Griggs A."/>
            <person name="Gujja S."/>
            <person name="Heiman D."/>
            <person name="Hepburn T."/>
            <person name="Howarth C."/>
            <person name="Jen D."/>
            <person name="Larson L."/>
            <person name="Lewis B."/>
            <person name="Mehta T."/>
            <person name="Park D."/>
            <person name="Pearson M."/>
            <person name="Roberts A."/>
            <person name="Saif S."/>
            <person name="Shenoy N."/>
            <person name="Sisk P."/>
            <person name="Stolte C."/>
            <person name="Sykes S."/>
            <person name="Walk T."/>
            <person name="White J."/>
            <person name="Yandava C."/>
            <person name="Burger G."/>
            <person name="Gray M.W."/>
            <person name="Holland P.W.H."/>
            <person name="King N."/>
            <person name="Lang F.B.F."/>
            <person name="Roger A.J."/>
            <person name="Ruiz-Trillo I."/>
            <person name="Lander E."/>
            <person name="Nusbaum C."/>
        </authorList>
    </citation>
    <scope>NUCLEOTIDE SEQUENCE [LARGE SCALE GENOMIC DNA]</scope>
    <source>
        <strain evidence="3">ATCC 38327</strain>
    </source>
</reference>